<accession>A0A371EEL6</accession>
<feature type="compositionally biased region" description="Basic and acidic residues" evidence="1">
    <location>
        <begin position="135"/>
        <end position="150"/>
    </location>
</feature>
<evidence type="ECO:0000256" key="1">
    <source>
        <dbReference type="SAM" id="MobiDB-lite"/>
    </source>
</evidence>
<proteinExistence type="predicted"/>
<feature type="region of interest" description="Disordered" evidence="1">
    <location>
        <begin position="123"/>
        <end position="202"/>
    </location>
</feature>
<dbReference type="InterPro" id="IPR046626">
    <property type="entry name" value="DUF6738"/>
</dbReference>
<sequence>MDSTSGPPLLGCTYSRLLGCEAWPSQDGVRKCMTRSNSNNLHKFDPEIDRTLYRLRKARSANISGSSSFIYVLDSVNNTCTTNNSDFVESSSFDNNSKPNISNNKSHELEQMENNNRTLKELATSDEEADTDSNNLKEAEIDSNNLDKAETNSNNLDKAKTDSKSQSEAESEAETDSKHKKIEVESNSRQLILHSNRVDQSI</sequence>
<feature type="region of interest" description="Disordered" evidence="1">
    <location>
        <begin position="87"/>
        <end position="110"/>
    </location>
</feature>
<dbReference type="Proteomes" id="UP000257109">
    <property type="component" value="Unassembled WGS sequence"/>
</dbReference>
<protein>
    <recommendedName>
        <fullName evidence="2">DUF6738 domain-containing protein</fullName>
    </recommendedName>
</protein>
<keyword evidence="4" id="KW-1185">Reference proteome</keyword>
<feature type="domain" description="DUF6738" evidence="2">
    <location>
        <begin position="33"/>
        <end position="86"/>
    </location>
</feature>
<feature type="compositionally biased region" description="Basic and acidic residues" evidence="1">
    <location>
        <begin position="157"/>
        <end position="167"/>
    </location>
</feature>
<dbReference type="Pfam" id="PF20523">
    <property type="entry name" value="DUF6738"/>
    <property type="match status" value="1"/>
</dbReference>
<dbReference type="AlphaFoldDB" id="A0A371EEL6"/>
<evidence type="ECO:0000259" key="2">
    <source>
        <dbReference type="Pfam" id="PF20523"/>
    </source>
</evidence>
<gene>
    <name evidence="3" type="ORF">CR513_56960</name>
</gene>
<reference evidence="3" key="1">
    <citation type="submission" date="2018-05" db="EMBL/GenBank/DDBJ databases">
        <title>Draft genome of Mucuna pruriens seed.</title>
        <authorList>
            <person name="Nnadi N.E."/>
            <person name="Vos R."/>
            <person name="Hasami M.H."/>
            <person name="Devisetty U.K."/>
            <person name="Aguiy J.C."/>
        </authorList>
    </citation>
    <scope>NUCLEOTIDE SEQUENCE [LARGE SCALE GENOMIC DNA]</scope>
    <source>
        <strain evidence="3">JCA_2017</strain>
    </source>
</reference>
<dbReference type="EMBL" id="QJKJ01014361">
    <property type="protein sequence ID" value="RDX64480.1"/>
    <property type="molecule type" value="Genomic_DNA"/>
</dbReference>
<evidence type="ECO:0000313" key="4">
    <source>
        <dbReference type="Proteomes" id="UP000257109"/>
    </source>
</evidence>
<organism evidence="3 4">
    <name type="scientific">Mucuna pruriens</name>
    <name type="common">Velvet bean</name>
    <name type="synonym">Dolichos pruriens</name>
    <dbReference type="NCBI Taxonomy" id="157652"/>
    <lineage>
        <taxon>Eukaryota</taxon>
        <taxon>Viridiplantae</taxon>
        <taxon>Streptophyta</taxon>
        <taxon>Embryophyta</taxon>
        <taxon>Tracheophyta</taxon>
        <taxon>Spermatophyta</taxon>
        <taxon>Magnoliopsida</taxon>
        <taxon>eudicotyledons</taxon>
        <taxon>Gunneridae</taxon>
        <taxon>Pentapetalae</taxon>
        <taxon>rosids</taxon>
        <taxon>fabids</taxon>
        <taxon>Fabales</taxon>
        <taxon>Fabaceae</taxon>
        <taxon>Papilionoideae</taxon>
        <taxon>50 kb inversion clade</taxon>
        <taxon>NPAAA clade</taxon>
        <taxon>indigoferoid/millettioid clade</taxon>
        <taxon>Phaseoleae</taxon>
        <taxon>Mucuna</taxon>
    </lineage>
</organism>
<name>A0A371EEL6_MUCPR</name>
<comment type="caution">
    <text evidence="3">The sequence shown here is derived from an EMBL/GenBank/DDBJ whole genome shotgun (WGS) entry which is preliminary data.</text>
</comment>
<feature type="non-terminal residue" evidence="3">
    <location>
        <position position="1"/>
    </location>
</feature>
<evidence type="ECO:0000313" key="3">
    <source>
        <dbReference type="EMBL" id="RDX64480.1"/>
    </source>
</evidence>
<feature type="compositionally biased region" description="Low complexity" evidence="1">
    <location>
        <begin position="95"/>
        <end position="104"/>
    </location>
</feature>